<organism evidence="1 2">
    <name type="scientific">Mya arenaria</name>
    <name type="common">Soft-shell clam</name>
    <dbReference type="NCBI Taxonomy" id="6604"/>
    <lineage>
        <taxon>Eukaryota</taxon>
        <taxon>Metazoa</taxon>
        <taxon>Spiralia</taxon>
        <taxon>Lophotrochozoa</taxon>
        <taxon>Mollusca</taxon>
        <taxon>Bivalvia</taxon>
        <taxon>Autobranchia</taxon>
        <taxon>Heteroconchia</taxon>
        <taxon>Euheterodonta</taxon>
        <taxon>Imparidentia</taxon>
        <taxon>Neoheterodontei</taxon>
        <taxon>Myida</taxon>
        <taxon>Myoidea</taxon>
        <taxon>Myidae</taxon>
        <taxon>Mya</taxon>
    </lineage>
</organism>
<name>A0ABY7E7K7_MYAAR</name>
<dbReference type="Proteomes" id="UP001164746">
    <property type="component" value="Chromosome 5"/>
</dbReference>
<dbReference type="EMBL" id="CP111016">
    <property type="protein sequence ID" value="WAR05992.1"/>
    <property type="molecule type" value="Genomic_DNA"/>
</dbReference>
<keyword evidence="2" id="KW-1185">Reference proteome</keyword>
<protein>
    <submittedName>
        <fullName evidence="1">Uncharacterized protein</fullName>
    </submittedName>
</protein>
<evidence type="ECO:0000313" key="1">
    <source>
        <dbReference type="EMBL" id="WAR05992.1"/>
    </source>
</evidence>
<sequence>MSKQNLLSFGFTMSKETEKSKTVKGLAVTKKAYENKRKRHFVPSWLDQYPWLRYDEETDKMFCKSCEKYADEHGSSLASGSDSAFISIFGLIERTTMAAPMACSPATLMAIKLQKCEHGAERQVMKAVQHGCTASEVFEELHGPTNPKLFATKYEAPTSLGPGGTFWQSDLSYLYFTGWGILLIEIEPTTRMGDLIASFDVKVIRLSCTLLPKGGLMSTLQNVSEEATAKTVNAFEVLMMGRQASIPSKKTSSSGVQTGLNRKDELFNDIVDLCDKMGAKFSQDTVESDGRYFVQVLCNSLWYITNQMDTINEAARQQKDVNPVPELFYNFCGYNETKRKKQKSQPMSSRGLRSDAECLFGLLNKPYLNSTVGNWPELRLSIEALASCLSSYGQYLYTQSNTSAKNKVQPHPCRTVDQNASVYHCSKSVLCVVKDKYKVLDKAVTSVDIGNPVLFDEDLHIDKPFENTMQRFRFFDNLQLSVSVDVIKYCPGGGVGTTFIISQVPENRSEPQMMTDAARLVQRMRGSLKEFHTRSQKKEFKRKVSNIAKVQPSLLDYMYSELALDASAFDNPDMQQRLHVMSLGESGLVNDLRHLNPGRPNDRYDSFFEKLCELVEDNSAADERRHGSGVAHLSRWISLSDMIKETVSLCPEETPVPSKSLVCLQFAPRNPYASTALTFTSRIPVQYKYNEDS</sequence>
<accession>A0ABY7E7K7</accession>
<gene>
    <name evidence="1" type="ORF">MAR_021361</name>
</gene>
<reference evidence="1" key="1">
    <citation type="submission" date="2022-11" db="EMBL/GenBank/DDBJ databases">
        <title>Centuries of genome instability and evolution in soft-shell clam transmissible cancer (bioRxiv).</title>
        <authorList>
            <person name="Hart S.F.M."/>
            <person name="Yonemitsu M.A."/>
            <person name="Giersch R.M."/>
            <person name="Beal B.F."/>
            <person name="Arriagada G."/>
            <person name="Davis B.W."/>
            <person name="Ostrander E.A."/>
            <person name="Goff S.P."/>
            <person name="Metzger M.J."/>
        </authorList>
    </citation>
    <scope>NUCLEOTIDE SEQUENCE</scope>
    <source>
        <strain evidence="1">MELC-2E11</strain>
        <tissue evidence="1">Siphon/mantle</tissue>
    </source>
</reference>
<proteinExistence type="predicted"/>
<evidence type="ECO:0000313" key="2">
    <source>
        <dbReference type="Proteomes" id="UP001164746"/>
    </source>
</evidence>